<evidence type="ECO:0000313" key="1">
    <source>
        <dbReference type="EMBL" id="HJF30693.1"/>
    </source>
</evidence>
<evidence type="ECO:0000313" key="2">
    <source>
        <dbReference type="Proteomes" id="UP000698173"/>
    </source>
</evidence>
<dbReference type="AlphaFoldDB" id="A0A921FVX6"/>
<accession>A0A921FVX6</accession>
<dbReference type="Proteomes" id="UP000698173">
    <property type="component" value="Unassembled WGS sequence"/>
</dbReference>
<evidence type="ECO:0008006" key="3">
    <source>
        <dbReference type="Google" id="ProtNLM"/>
    </source>
</evidence>
<name>A0A921FVX6_SPOPS</name>
<reference evidence="1" key="2">
    <citation type="submission" date="2021-09" db="EMBL/GenBank/DDBJ databases">
        <authorList>
            <person name="Gilroy R."/>
        </authorList>
    </citation>
    <scope>NUCLEOTIDE SEQUENCE</scope>
    <source>
        <strain evidence="1">CHK171-7178</strain>
    </source>
</reference>
<gene>
    <name evidence="1" type="ORF">K8V56_02790</name>
</gene>
<proteinExistence type="predicted"/>
<sequence length="55" mass="6226">MTLERGLYCSGRNLLINADVNGAANILKKALYRLTKETDFNIETVNVWNLKSIVK</sequence>
<dbReference type="EMBL" id="DYWT01000045">
    <property type="protein sequence ID" value="HJF30693.1"/>
    <property type="molecule type" value="Genomic_DNA"/>
</dbReference>
<comment type="caution">
    <text evidence="1">The sequence shown here is derived from an EMBL/GenBank/DDBJ whole genome shotgun (WGS) entry which is preliminary data.</text>
</comment>
<organism evidence="1 2">
    <name type="scientific">Sporosarcina psychrophila</name>
    <name type="common">Bacillus psychrophilus</name>
    <dbReference type="NCBI Taxonomy" id="1476"/>
    <lineage>
        <taxon>Bacteria</taxon>
        <taxon>Bacillati</taxon>
        <taxon>Bacillota</taxon>
        <taxon>Bacilli</taxon>
        <taxon>Bacillales</taxon>
        <taxon>Caryophanaceae</taxon>
        <taxon>Sporosarcina</taxon>
    </lineage>
</organism>
<protein>
    <recommendedName>
        <fullName evidence="3">Transposase</fullName>
    </recommendedName>
</protein>
<reference evidence="1" key="1">
    <citation type="journal article" date="2021" name="PeerJ">
        <title>Extensive microbial diversity within the chicken gut microbiome revealed by metagenomics and culture.</title>
        <authorList>
            <person name="Gilroy R."/>
            <person name="Ravi A."/>
            <person name="Getino M."/>
            <person name="Pursley I."/>
            <person name="Horton D.L."/>
            <person name="Alikhan N.F."/>
            <person name="Baker D."/>
            <person name="Gharbi K."/>
            <person name="Hall N."/>
            <person name="Watson M."/>
            <person name="Adriaenssens E.M."/>
            <person name="Foster-Nyarko E."/>
            <person name="Jarju S."/>
            <person name="Secka A."/>
            <person name="Antonio M."/>
            <person name="Oren A."/>
            <person name="Chaudhuri R.R."/>
            <person name="La Ragione R."/>
            <person name="Hildebrand F."/>
            <person name="Pallen M.J."/>
        </authorList>
    </citation>
    <scope>NUCLEOTIDE SEQUENCE</scope>
    <source>
        <strain evidence="1">CHK171-7178</strain>
    </source>
</reference>